<keyword evidence="3" id="KW-1185">Reference proteome</keyword>
<dbReference type="STRING" id="573321.SAMN04488505_105366"/>
<dbReference type="Proteomes" id="UP000198984">
    <property type="component" value="Unassembled WGS sequence"/>
</dbReference>
<keyword evidence="1" id="KW-0812">Transmembrane</keyword>
<keyword evidence="1" id="KW-1133">Transmembrane helix</keyword>
<dbReference type="Pfam" id="PF14092">
    <property type="entry name" value="DUF4270"/>
    <property type="match status" value="1"/>
</dbReference>
<evidence type="ECO:0000313" key="2">
    <source>
        <dbReference type="EMBL" id="SEM67360.1"/>
    </source>
</evidence>
<sequence length="490" mass="54562">MVHSPWMFALYFTLRSRPWTIDYGPWTVKTHKTSRVRVIIRNLGLIAAFFITMYAGSGCNEATILGNELIPGQDYVNGIDTTLTGIITQNIWKTDSAVYTGQGNYSKVLGSIVGDPLFGRAHGFVYTQMSLPSNAFSFTGTGQTLDSIVLSIAYRGFYGDSMAAQTFRVYRMAEPDFKIDSNYRYYQALKYNAGELLGTATVVPRTLKDSVSVYGTKEAPQLRIRLSTALGNQFLQQTATTGFTNDSSFYAFLKGLAIVPDTTLATNRTMLYLNLNDPVTRIRLFYKNSENDSLSASFPFAAGFTAHANYFVRNHAGSQAAQYINTNTPAGDSIIFLEDAPGLFTKVTIPNLENFPNAVINKAELVVSEITPAPSDLNDIYSAPDFLFLQQYVSGDTTRPLIDYGNPSSPNQPYFGGDKTVVTLFGGMKYTQYKFNISRYMQRLLRKQETNTSFKLEALSPRNIDVHRVRAGGGNHSQFNLKLRIIYTKL</sequence>
<evidence type="ECO:0008006" key="4">
    <source>
        <dbReference type="Google" id="ProtNLM"/>
    </source>
</evidence>
<dbReference type="InterPro" id="IPR025366">
    <property type="entry name" value="DUF4270"/>
</dbReference>
<reference evidence="2 3" key="1">
    <citation type="submission" date="2016-10" db="EMBL/GenBank/DDBJ databases">
        <authorList>
            <person name="de Groot N.N."/>
        </authorList>
    </citation>
    <scope>NUCLEOTIDE SEQUENCE [LARGE SCALE GENOMIC DNA]</scope>
    <source>
        <strain evidence="2 3">DSM 21039</strain>
    </source>
</reference>
<evidence type="ECO:0000256" key="1">
    <source>
        <dbReference type="SAM" id="Phobius"/>
    </source>
</evidence>
<feature type="transmembrane region" description="Helical" evidence="1">
    <location>
        <begin position="38"/>
        <end position="56"/>
    </location>
</feature>
<dbReference type="EMBL" id="FOBB01000005">
    <property type="protein sequence ID" value="SEM67360.1"/>
    <property type="molecule type" value="Genomic_DNA"/>
</dbReference>
<accession>A0A1H8A9J4</accession>
<dbReference type="AlphaFoldDB" id="A0A1H8A9J4"/>
<evidence type="ECO:0000313" key="3">
    <source>
        <dbReference type="Proteomes" id="UP000198984"/>
    </source>
</evidence>
<proteinExistence type="predicted"/>
<protein>
    <recommendedName>
        <fullName evidence="4">DUF4270 domain-containing protein</fullName>
    </recommendedName>
</protein>
<gene>
    <name evidence="2" type="ORF">SAMN04488505_105366</name>
</gene>
<name>A0A1H8A9J4_9BACT</name>
<keyword evidence="1" id="KW-0472">Membrane</keyword>
<organism evidence="2 3">
    <name type="scientific">Chitinophaga rupis</name>
    <dbReference type="NCBI Taxonomy" id="573321"/>
    <lineage>
        <taxon>Bacteria</taxon>
        <taxon>Pseudomonadati</taxon>
        <taxon>Bacteroidota</taxon>
        <taxon>Chitinophagia</taxon>
        <taxon>Chitinophagales</taxon>
        <taxon>Chitinophagaceae</taxon>
        <taxon>Chitinophaga</taxon>
    </lineage>
</organism>